<feature type="domain" description="N-acetyltransferase" evidence="1">
    <location>
        <begin position="9"/>
        <end position="154"/>
    </location>
</feature>
<evidence type="ECO:0000313" key="3">
    <source>
        <dbReference type="Proteomes" id="UP000185657"/>
    </source>
</evidence>
<dbReference type="PROSITE" id="PS51186">
    <property type="entry name" value="GNAT"/>
    <property type="match status" value="1"/>
</dbReference>
<dbReference type="EMBL" id="LVWD01000026">
    <property type="protein sequence ID" value="OAD41323.1"/>
    <property type="molecule type" value="Genomic_DNA"/>
</dbReference>
<dbReference type="Proteomes" id="UP000185657">
    <property type="component" value="Unassembled WGS sequence"/>
</dbReference>
<proteinExistence type="predicted"/>
<dbReference type="SUPFAM" id="SSF55729">
    <property type="entry name" value="Acyl-CoA N-acyltransferases (Nat)"/>
    <property type="match status" value="1"/>
</dbReference>
<evidence type="ECO:0000259" key="1">
    <source>
        <dbReference type="PROSITE" id="PS51186"/>
    </source>
</evidence>
<gene>
    <name evidence="2" type="ORF">LPB72_14595</name>
</gene>
<name>A0ABX2U5D2_9BURK</name>
<dbReference type="InterPro" id="IPR000182">
    <property type="entry name" value="GNAT_dom"/>
</dbReference>
<reference evidence="2 3" key="1">
    <citation type="submission" date="2016-02" db="EMBL/GenBank/DDBJ databases">
        <title>Draft genome sequence of Hydrogenophaga sp. LPB0072.</title>
        <authorList>
            <person name="Shin S.-K."/>
            <person name="Yi H."/>
        </authorList>
    </citation>
    <scope>NUCLEOTIDE SEQUENCE [LARGE SCALE GENOMIC DNA]</scope>
    <source>
        <strain evidence="2 3">LPB0072</strain>
    </source>
</reference>
<dbReference type="InterPro" id="IPR016181">
    <property type="entry name" value="Acyl_CoA_acyltransferase"/>
</dbReference>
<dbReference type="CDD" id="cd04301">
    <property type="entry name" value="NAT_SF"/>
    <property type="match status" value="1"/>
</dbReference>
<sequence>MTGLRWRAVRFDALSTAELYRVLQLRSAVFVVEQNCVFQDIDGLDAQAVHLMGETPGEGGVPRLLAYTRLLPAGAAFAEASIGRVATSSAARGTGLGHALMRESVAELQRQWGPQPIRIGAQAHLQTYYRQTGFEPQGDLYLEDGIEHIEMVRA</sequence>
<protein>
    <submittedName>
        <fullName evidence="2">GNAT family acetyltransferase</fullName>
    </submittedName>
</protein>
<comment type="caution">
    <text evidence="2">The sequence shown here is derived from an EMBL/GenBank/DDBJ whole genome shotgun (WGS) entry which is preliminary data.</text>
</comment>
<dbReference type="Pfam" id="PF13673">
    <property type="entry name" value="Acetyltransf_10"/>
    <property type="match status" value="1"/>
</dbReference>
<organism evidence="2 3">
    <name type="scientific">Hydrogenophaga crassostreae</name>
    <dbReference type="NCBI Taxonomy" id="1763535"/>
    <lineage>
        <taxon>Bacteria</taxon>
        <taxon>Pseudomonadati</taxon>
        <taxon>Pseudomonadota</taxon>
        <taxon>Betaproteobacteria</taxon>
        <taxon>Burkholderiales</taxon>
        <taxon>Comamonadaceae</taxon>
        <taxon>Hydrogenophaga</taxon>
    </lineage>
</organism>
<evidence type="ECO:0000313" key="2">
    <source>
        <dbReference type="EMBL" id="OAD41323.1"/>
    </source>
</evidence>
<keyword evidence="3" id="KW-1185">Reference proteome</keyword>
<accession>A0ABX2U5D2</accession>
<dbReference type="Gene3D" id="3.40.630.30">
    <property type="match status" value="1"/>
</dbReference>